<dbReference type="AlphaFoldDB" id="B4NTT7"/>
<sequence>MARLMALIMAVLLHSVLGISYYYYFRESPGSAAPLLGAWLFSACVVTLLHGVRMFPSALPADQRFRNGNRNLRGNESSWASLLLETGVCCLVLDLTLSKLWHRIESLCQCAIVGILQALAVEEQTFLACEYWTLGLTTGLIGGCLLWLSLWATALPQKLRCGMLNWPVAMPICNAEEDRSEIQKRHAPKQPIRFRIRKTERSGSK</sequence>
<keyword evidence="2" id="KW-0732">Signal</keyword>
<keyword evidence="1" id="KW-0812">Transmembrane</keyword>
<accession>B4NTT7</accession>
<protein>
    <submittedName>
        <fullName evidence="3">GD24707</fullName>
    </submittedName>
</protein>
<gene>
    <name evidence="3" type="primary">Dsim\GD24707</name>
    <name evidence="3" type="ORF">Dsim_GD24707</name>
</gene>
<keyword evidence="4" id="KW-1185">Reference proteome</keyword>
<evidence type="ECO:0000256" key="2">
    <source>
        <dbReference type="SAM" id="SignalP"/>
    </source>
</evidence>
<evidence type="ECO:0000313" key="4">
    <source>
        <dbReference type="Proteomes" id="UP000000304"/>
    </source>
</evidence>
<dbReference type="PhylomeDB" id="B4NTT7"/>
<dbReference type="HOGENOM" id="CLU_116001_0_0_1"/>
<dbReference type="OrthoDB" id="7879339at2759"/>
<dbReference type="OMA" id="KLWCRIE"/>
<feature type="chain" id="PRO_5002820229" evidence="2">
    <location>
        <begin position="19"/>
        <end position="205"/>
    </location>
</feature>
<keyword evidence="1" id="KW-0472">Membrane</keyword>
<organism evidence="3 4">
    <name type="scientific">Drosophila simulans</name>
    <name type="common">Fruit fly</name>
    <dbReference type="NCBI Taxonomy" id="7240"/>
    <lineage>
        <taxon>Eukaryota</taxon>
        <taxon>Metazoa</taxon>
        <taxon>Ecdysozoa</taxon>
        <taxon>Arthropoda</taxon>
        <taxon>Hexapoda</taxon>
        <taxon>Insecta</taxon>
        <taxon>Pterygota</taxon>
        <taxon>Neoptera</taxon>
        <taxon>Endopterygota</taxon>
        <taxon>Diptera</taxon>
        <taxon>Brachycera</taxon>
        <taxon>Muscomorpha</taxon>
        <taxon>Ephydroidea</taxon>
        <taxon>Drosophilidae</taxon>
        <taxon>Drosophila</taxon>
        <taxon>Sophophora</taxon>
    </lineage>
</organism>
<proteinExistence type="predicted"/>
<reference evidence="3 4" key="1">
    <citation type="journal article" date="2007" name="Nature">
        <title>Evolution of genes and genomes on the Drosophila phylogeny.</title>
        <authorList>
            <consortium name="Drosophila 12 Genomes Consortium"/>
            <person name="Clark A.G."/>
            <person name="Eisen M.B."/>
            <person name="Smith D.R."/>
            <person name="Bergman C.M."/>
            <person name="Oliver B."/>
            <person name="Markow T.A."/>
            <person name="Kaufman T.C."/>
            <person name="Kellis M."/>
            <person name="Gelbart W."/>
            <person name="Iyer V.N."/>
            <person name="Pollard D.A."/>
            <person name="Sackton T.B."/>
            <person name="Larracuente A.M."/>
            <person name="Singh N.D."/>
            <person name="Abad J.P."/>
            <person name="Abt D.N."/>
            <person name="Adryan B."/>
            <person name="Aguade M."/>
            <person name="Akashi H."/>
            <person name="Anderson W.W."/>
            <person name="Aquadro C.F."/>
            <person name="Ardell D.H."/>
            <person name="Arguello R."/>
            <person name="Artieri C.G."/>
            <person name="Barbash D.A."/>
            <person name="Barker D."/>
            <person name="Barsanti P."/>
            <person name="Batterham P."/>
            <person name="Batzoglou S."/>
            <person name="Begun D."/>
            <person name="Bhutkar A."/>
            <person name="Blanco E."/>
            <person name="Bosak S.A."/>
            <person name="Bradley R.K."/>
            <person name="Brand A.D."/>
            <person name="Brent M.R."/>
            <person name="Brooks A.N."/>
            <person name="Brown R.H."/>
            <person name="Butlin R.K."/>
            <person name="Caggese C."/>
            <person name="Calvi B.R."/>
            <person name="Bernardo de Carvalho A."/>
            <person name="Caspi A."/>
            <person name="Castrezana S."/>
            <person name="Celniker S.E."/>
            <person name="Chang J.L."/>
            <person name="Chapple C."/>
            <person name="Chatterji S."/>
            <person name="Chinwalla A."/>
            <person name="Civetta A."/>
            <person name="Clifton S.W."/>
            <person name="Comeron J.M."/>
            <person name="Costello J.C."/>
            <person name="Coyne J.A."/>
            <person name="Daub J."/>
            <person name="David R.G."/>
            <person name="Delcher A.L."/>
            <person name="Delehaunty K."/>
            <person name="Do C.B."/>
            <person name="Ebling H."/>
            <person name="Edwards K."/>
            <person name="Eickbush T."/>
            <person name="Evans J.D."/>
            <person name="Filipski A."/>
            <person name="Findeiss S."/>
            <person name="Freyhult E."/>
            <person name="Fulton L."/>
            <person name="Fulton R."/>
            <person name="Garcia A.C."/>
            <person name="Gardiner A."/>
            <person name="Garfield D.A."/>
            <person name="Garvin B.E."/>
            <person name="Gibson G."/>
            <person name="Gilbert D."/>
            <person name="Gnerre S."/>
            <person name="Godfrey J."/>
            <person name="Good R."/>
            <person name="Gotea V."/>
            <person name="Gravely B."/>
            <person name="Greenberg A.J."/>
            <person name="Griffiths-Jones S."/>
            <person name="Gross S."/>
            <person name="Guigo R."/>
            <person name="Gustafson E.A."/>
            <person name="Haerty W."/>
            <person name="Hahn M.W."/>
            <person name="Halligan D.L."/>
            <person name="Halpern A.L."/>
            <person name="Halter G.M."/>
            <person name="Han M.V."/>
            <person name="Heger A."/>
            <person name="Hillier L."/>
            <person name="Hinrichs A.S."/>
            <person name="Holmes I."/>
            <person name="Hoskins R.A."/>
            <person name="Hubisz M.J."/>
            <person name="Hultmark D."/>
            <person name="Huntley M.A."/>
            <person name="Jaffe D.B."/>
            <person name="Jagadeeshan S."/>
            <person name="Jeck W.R."/>
            <person name="Johnson J."/>
            <person name="Jones C.D."/>
            <person name="Jordan W.C."/>
            <person name="Karpen G.H."/>
            <person name="Kataoka E."/>
            <person name="Keightley P.D."/>
            <person name="Kheradpour P."/>
            <person name="Kirkness E.F."/>
            <person name="Koerich L.B."/>
            <person name="Kristiansen K."/>
            <person name="Kudrna D."/>
            <person name="Kulathinal R.J."/>
            <person name="Kumar S."/>
            <person name="Kwok R."/>
            <person name="Lander E."/>
            <person name="Langley C.H."/>
            <person name="Lapoint R."/>
            <person name="Lazzaro B.P."/>
            <person name="Lee S.J."/>
            <person name="Levesque L."/>
            <person name="Li R."/>
            <person name="Lin C.F."/>
            <person name="Lin M.F."/>
            <person name="Lindblad-Toh K."/>
            <person name="Llopart A."/>
            <person name="Long M."/>
            <person name="Low L."/>
            <person name="Lozovsky E."/>
            <person name="Lu J."/>
            <person name="Luo M."/>
            <person name="Machado C.A."/>
            <person name="Makalowski W."/>
            <person name="Marzo M."/>
            <person name="Matsuda M."/>
            <person name="Matzkin L."/>
            <person name="McAllister B."/>
            <person name="McBride C.S."/>
            <person name="McKernan B."/>
            <person name="McKernan K."/>
            <person name="Mendez-Lago M."/>
            <person name="Minx P."/>
            <person name="Mollenhauer M.U."/>
            <person name="Montooth K."/>
            <person name="Mount S.M."/>
            <person name="Mu X."/>
            <person name="Myers E."/>
            <person name="Negre B."/>
            <person name="Newfeld S."/>
            <person name="Nielsen R."/>
            <person name="Noor M.A."/>
            <person name="O'Grady P."/>
            <person name="Pachter L."/>
            <person name="Papaceit M."/>
            <person name="Parisi M.J."/>
            <person name="Parisi M."/>
            <person name="Parts L."/>
            <person name="Pedersen J.S."/>
            <person name="Pesole G."/>
            <person name="Phillippy A.M."/>
            <person name="Ponting C.P."/>
            <person name="Pop M."/>
            <person name="Porcelli D."/>
            <person name="Powell J.R."/>
            <person name="Prohaska S."/>
            <person name="Pruitt K."/>
            <person name="Puig M."/>
            <person name="Quesneville H."/>
            <person name="Ram K.R."/>
            <person name="Rand D."/>
            <person name="Rasmussen M.D."/>
            <person name="Reed L.K."/>
            <person name="Reenan R."/>
            <person name="Reily A."/>
            <person name="Remington K.A."/>
            <person name="Rieger T.T."/>
            <person name="Ritchie M.G."/>
            <person name="Robin C."/>
            <person name="Rogers Y.H."/>
            <person name="Rohde C."/>
            <person name="Rozas J."/>
            <person name="Rubenfield M.J."/>
            <person name="Ruiz A."/>
            <person name="Russo S."/>
            <person name="Salzberg S.L."/>
            <person name="Sanchez-Gracia A."/>
            <person name="Saranga D.J."/>
            <person name="Sato H."/>
            <person name="Schaeffer S.W."/>
            <person name="Schatz M.C."/>
            <person name="Schlenke T."/>
            <person name="Schwartz R."/>
            <person name="Segarra C."/>
            <person name="Singh R.S."/>
            <person name="Sirot L."/>
            <person name="Sirota M."/>
            <person name="Sisneros N.B."/>
            <person name="Smith C.D."/>
            <person name="Smith T.F."/>
            <person name="Spieth J."/>
            <person name="Stage D.E."/>
            <person name="Stark A."/>
            <person name="Stephan W."/>
            <person name="Strausberg R.L."/>
            <person name="Strempel S."/>
            <person name="Sturgill D."/>
            <person name="Sutton G."/>
            <person name="Sutton G.G."/>
            <person name="Tao W."/>
            <person name="Teichmann S."/>
            <person name="Tobari Y.N."/>
            <person name="Tomimura Y."/>
            <person name="Tsolas J.M."/>
            <person name="Valente V.L."/>
            <person name="Venter E."/>
            <person name="Venter J.C."/>
            <person name="Vicario S."/>
            <person name="Vieira F.G."/>
            <person name="Vilella A.J."/>
            <person name="Villasante A."/>
            <person name="Walenz B."/>
            <person name="Wang J."/>
            <person name="Wasserman M."/>
            <person name="Watts T."/>
            <person name="Wilson D."/>
            <person name="Wilson R.K."/>
            <person name="Wing R.A."/>
            <person name="Wolfner M.F."/>
            <person name="Wong A."/>
            <person name="Wong G.K."/>
            <person name="Wu C.I."/>
            <person name="Wu G."/>
            <person name="Yamamoto D."/>
            <person name="Yang H.P."/>
            <person name="Yang S.P."/>
            <person name="Yorke J.A."/>
            <person name="Yoshida K."/>
            <person name="Zdobnov E."/>
            <person name="Zhang P."/>
            <person name="Zhang Y."/>
            <person name="Zimin A.V."/>
            <person name="Baldwin J."/>
            <person name="Abdouelleil A."/>
            <person name="Abdulkadir J."/>
            <person name="Abebe A."/>
            <person name="Abera B."/>
            <person name="Abreu J."/>
            <person name="Acer S.C."/>
            <person name="Aftuck L."/>
            <person name="Alexander A."/>
            <person name="An P."/>
            <person name="Anderson E."/>
            <person name="Anderson S."/>
            <person name="Arachi H."/>
            <person name="Azer M."/>
            <person name="Bachantsang P."/>
            <person name="Barry A."/>
            <person name="Bayul T."/>
            <person name="Berlin A."/>
            <person name="Bessette D."/>
            <person name="Bloom T."/>
            <person name="Blye J."/>
            <person name="Boguslavskiy L."/>
            <person name="Bonnet C."/>
            <person name="Boukhgalter B."/>
            <person name="Bourzgui I."/>
            <person name="Brown A."/>
            <person name="Cahill P."/>
            <person name="Channer S."/>
            <person name="Cheshatsang Y."/>
            <person name="Chuda L."/>
            <person name="Citroen M."/>
            <person name="Collymore A."/>
            <person name="Cooke P."/>
            <person name="Costello M."/>
            <person name="D'Aco K."/>
            <person name="Daza R."/>
            <person name="De Haan G."/>
            <person name="DeGray S."/>
            <person name="DeMaso C."/>
            <person name="Dhargay N."/>
            <person name="Dooley K."/>
            <person name="Dooley E."/>
            <person name="Doricent M."/>
            <person name="Dorje P."/>
            <person name="Dorjee K."/>
            <person name="Dupes A."/>
            <person name="Elong R."/>
            <person name="Falk J."/>
            <person name="Farina A."/>
            <person name="Faro S."/>
            <person name="Ferguson D."/>
            <person name="Fisher S."/>
            <person name="Foley C.D."/>
            <person name="Franke A."/>
            <person name="Friedrich D."/>
            <person name="Gadbois L."/>
            <person name="Gearin G."/>
            <person name="Gearin C.R."/>
            <person name="Giannoukos G."/>
            <person name="Goode T."/>
            <person name="Graham J."/>
            <person name="Grandbois E."/>
            <person name="Grewal S."/>
            <person name="Gyaltsen K."/>
            <person name="Hafez N."/>
            <person name="Hagos B."/>
            <person name="Hall J."/>
            <person name="Henson C."/>
            <person name="Hollinger A."/>
            <person name="Honan T."/>
            <person name="Huard M.D."/>
            <person name="Hughes L."/>
            <person name="Hurhula B."/>
            <person name="Husby M.E."/>
            <person name="Kamat A."/>
            <person name="Kanga B."/>
            <person name="Kashin S."/>
            <person name="Khazanovich D."/>
            <person name="Kisner P."/>
            <person name="Lance K."/>
            <person name="Lara M."/>
            <person name="Lee W."/>
            <person name="Lennon N."/>
            <person name="Letendre F."/>
            <person name="LeVine R."/>
            <person name="Lipovsky A."/>
            <person name="Liu X."/>
            <person name="Liu J."/>
            <person name="Liu S."/>
            <person name="Lokyitsang T."/>
            <person name="Lokyitsang Y."/>
            <person name="Lubonja R."/>
            <person name="Lui A."/>
            <person name="MacDonald P."/>
            <person name="Magnisalis V."/>
            <person name="Maru K."/>
            <person name="Matthews C."/>
            <person name="McCusker W."/>
            <person name="McDonough S."/>
            <person name="Mehta T."/>
            <person name="Meldrim J."/>
            <person name="Meneus L."/>
            <person name="Mihai O."/>
            <person name="Mihalev A."/>
            <person name="Mihova T."/>
            <person name="Mittelman R."/>
            <person name="Mlenga V."/>
            <person name="Montmayeur A."/>
            <person name="Mulrain L."/>
            <person name="Navidi A."/>
            <person name="Naylor J."/>
            <person name="Negash T."/>
            <person name="Nguyen T."/>
            <person name="Nguyen N."/>
            <person name="Nicol R."/>
            <person name="Norbu C."/>
            <person name="Norbu N."/>
            <person name="Novod N."/>
            <person name="O'Neill B."/>
            <person name="Osman S."/>
            <person name="Markiewicz E."/>
            <person name="Oyono O.L."/>
            <person name="Patti C."/>
            <person name="Phunkhang P."/>
            <person name="Pierre F."/>
            <person name="Priest M."/>
            <person name="Raghuraman S."/>
            <person name="Rege F."/>
            <person name="Reyes R."/>
            <person name="Rise C."/>
            <person name="Rogov P."/>
            <person name="Ross K."/>
            <person name="Ryan E."/>
            <person name="Settipalli S."/>
            <person name="Shea T."/>
            <person name="Sherpa N."/>
            <person name="Shi L."/>
            <person name="Shih D."/>
            <person name="Sparrow T."/>
            <person name="Spaulding J."/>
            <person name="Stalker J."/>
            <person name="Stange-Thomann N."/>
            <person name="Stavropoulos S."/>
            <person name="Stone C."/>
            <person name="Strader C."/>
            <person name="Tesfaye S."/>
            <person name="Thomson T."/>
            <person name="Thoulutsang Y."/>
            <person name="Thoulutsang D."/>
            <person name="Topham K."/>
            <person name="Topping I."/>
            <person name="Tsamla T."/>
            <person name="Vassiliev H."/>
            <person name="Vo A."/>
            <person name="Wangchuk T."/>
            <person name="Wangdi T."/>
            <person name="Weiand M."/>
            <person name="Wilkinson J."/>
            <person name="Wilson A."/>
            <person name="Yadav S."/>
            <person name="Young G."/>
            <person name="Yu Q."/>
            <person name="Zembek L."/>
            <person name="Zhong D."/>
            <person name="Zimmer A."/>
            <person name="Zwirko Z."/>
            <person name="Jaffe D.B."/>
            <person name="Alvarez P."/>
            <person name="Brockman W."/>
            <person name="Butler J."/>
            <person name="Chin C."/>
            <person name="Gnerre S."/>
            <person name="Grabherr M."/>
            <person name="Kleber M."/>
            <person name="Mauceli E."/>
            <person name="MacCallum I."/>
        </authorList>
    </citation>
    <scope>NUCLEOTIDE SEQUENCE [LARGE SCALE GENOMIC DNA]</scope>
    <source>
        <strain evidence="4">white501</strain>
    </source>
</reference>
<dbReference type="Pfam" id="PF16089">
    <property type="entry name" value="DUF4818"/>
    <property type="match status" value="1"/>
</dbReference>
<evidence type="ECO:0000256" key="1">
    <source>
        <dbReference type="SAM" id="Phobius"/>
    </source>
</evidence>
<dbReference type="InterPro" id="IPR032145">
    <property type="entry name" value="DUF4818"/>
</dbReference>
<feature type="transmembrane region" description="Helical" evidence="1">
    <location>
        <begin position="34"/>
        <end position="56"/>
    </location>
</feature>
<dbReference type="Proteomes" id="UP000000304">
    <property type="component" value="Unassembled WGS sequence"/>
</dbReference>
<dbReference type="STRING" id="7240.B4NTT7"/>
<name>B4NTT7_DROSI</name>
<feature type="signal peptide" evidence="2">
    <location>
        <begin position="1"/>
        <end position="18"/>
    </location>
</feature>
<feature type="transmembrane region" description="Helical" evidence="1">
    <location>
        <begin position="131"/>
        <end position="154"/>
    </location>
</feature>
<keyword evidence="1" id="KW-1133">Transmembrane helix</keyword>
<evidence type="ECO:0000313" key="3">
    <source>
        <dbReference type="EMBL" id="EDX16356.1"/>
    </source>
</evidence>
<dbReference type="EMBL" id="CH983314">
    <property type="protein sequence ID" value="EDX16356.1"/>
    <property type="molecule type" value="Genomic_DNA"/>
</dbReference>